<dbReference type="PANTHER" id="PTHR23028">
    <property type="entry name" value="ACETYLTRANSFERASE"/>
    <property type="match status" value="1"/>
</dbReference>
<evidence type="ECO:0000313" key="4">
    <source>
        <dbReference type="EMBL" id="CAD5219225.1"/>
    </source>
</evidence>
<dbReference type="Pfam" id="PF01757">
    <property type="entry name" value="Acyl_transf_3"/>
    <property type="match status" value="1"/>
</dbReference>
<reference evidence="5" key="2">
    <citation type="submission" date="2020-08" db="EMBL/GenBank/DDBJ databases">
        <authorList>
            <person name="Kikuchi T."/>
        </authorList>
    </citation>
    <scope>NUCLEOTIDE SEQUENCE</scope>
    <source>
        <strain evidence="4">Ka4C1</strain>
    </source>
</reference>
<dbReference type="Proteomes" id="UP000582659">
    <property type="component" value="Unassembled WGS sequence"/>
</dbReference>
<feature type="transmembrane region" description="Helical" evidence="1">
    <location>
        <begin position="59"/>
        <end position="81"/>
    </location>
</feature>
<gene>
    <name evidence="4" type="ORF">BXYJ_LOCUS5572</name>
</gene>
<protein>
    <submittedName>
        <fullName evidence="4">(pine wood nematode) hypothetical protein</fullName>
    </submittedName>
</protein>
<dbReference type="OrthoDB" id="5819582at2759"/>
<accession>A0A1I7RQB0</accession>
<dbReference type="WBParaSite" id="BXY_0290200.1">
    <property type="protein sequence ID" value="BXY_0290200.1"/>
    <property type="gene ID" value="BXY_0290200"/>
</dbReference>
<dbReference type="PANTHER" id="PTHR23028:SF53">
    <property type="entry name" value="ACYL_TRANSF_3 DOMAIN-CONTAINING PROTEIN"/>
    <property type="match status" value="1"/>
</dbReference>
<proteinExistence type="predicted"/>
<reference evidence="8" key="1">
    <citation type="submission" date="2016-11" db="UniProtKB">
        <authorList>
            <consortium name="WormBaseParasite"/>
        </authorList>
    </citation>
    <scope>IDENTIFICATION</scope>
</reference>
<name>A0A1I7RQB0_BURXY</name>
<evidence type="ECO:0000313" key="7">
    <source>
        <dbReference type="Proteomes" id="UP000659654"/>
    </source>
</evidence>
<dbReference type="GO" id="GO:0016020">
    <property type="term" value="C:membrane"/>
    <property type="evidence" value="ECO:0007669"/>
    <property type="project" value="TreeGrafter"/>
</dbReference>
<keyword evidence="1" id="KW-1133">Transmembrane helix</keyword>
<evidence type="ECO:0000313" key="5">
    <source>
        <dbReference type="EMBL" id="CAG9104295.1"/>
    </source>
</evidence>
<keyword evidence="1" id="KW-0472">Membrane</keyword>
<feature type="transmembrane region" description="Helical" evidence="1">
    <location>
        <begin position="236"/>
        <end position="255"/>
    </location>
</feature>
<dbReference type="Proteomes" id="UP000095284">
    <property type="component" value="Unplaced"/>
</dbReference>
<dbReference type="AlphaFoldDB" id="A0A1I7RQB0"/>
<dbReference type="InterPro" id="IPR002656">
    <property type="entry name" value="Acyl_transf_3_dom"/>
</dbReference>
<feature type="transmembrane region" description="Helical" evidence="1">
    <location>
        <begin position="172"/>
        <end position="195"/>
    </location>
</feature>
<dbReference type="InterPro" id="IPR043968">
    <property type="entry name" value="SGNH"/>
</dbReference>
<feature type="domain" description="SGNH" evidence="3">
    <location>
        <begin position="326"/>
        <end position="535"/>
    </location>
</feature>
<evidence type="ECO:0000313" key="6">
    <source>
        <dbReference type="Proteomes" id="UP000095284"/>
    </source>
</evidence>
<dbReference type="GO" id="GO:0000271">
    <property type="term" value="P:polysaccharide biosynthetic process"/>
    <property type="evidence" value="ECO:0007669"/>
    <property type="project" value="TreeGrafter"/>
</dbReference>
<evidence type="ECO:0000259" key="2">
    <source>
        <dbReference type="Pfam" id="PF01757"/>
    </source>
</evidence>
<dbReference type="InterPro" id="IPR050879">
    <property type="entry name" value="Acyltransferase_3"/>
</dbReference>
<dbReference type="EMBL" id="CAJFCV020000003">
    <property type="protein sequence ID" value="CAG9104295.1"/>
    <property type="molecule type" value="Genomic_DNA"/>
</dbReference>
<organism evidence="6 8">
    <name type="scientific">Bursaphelenchus xylophilus</name>
    <name type="common">Pinewood nematode worm</name>
    <name type="synonym">Aphelenchoides xylophilus</name>
    <dbReference type="NCBI Taxonomy" id="6326"/>
    <lineage>
        <taxon>Eukaryota</taxon>
        <taxon>Metazoa</taxon>
        <taxon>Ecdysozoa</taxon>
        <taxon>Nematoda</taxon>
        <taxon>Chromadorea</taxon>
        <taxon>Rhabditida</taxon>
        <taxon>Tylenchina</taxon>
        <taxon>Tylenchomorpha</taxon>
        <taxon>Aphelenchoidea</taxon>
        <taxon>Aphelenchoididae</taxon>
        <taxon>Bursaphelenchus</taxon>
    </lineage>
</organism>
<dbReference type="Proteomes" id="UP000659654">
    <property type="component" value="Unassembled WGS sequence"/>
</dbReference>
<evidence type="ECO:0000256" key="1">
    <source>
        <dbReference type="SAM" id="Phobius"/>
    </source>
</evidence>
<feature type="domain" description="Acyltransferase 3" evidence="2">
    <location>
        <begin position="20"/>
        <end position="219"/>
    </location>
</feature>
<sequence>MLAASTFSSNMLALPKTGYFDINNAFPPFLHTWSLSAELQFYVVVPFIFLAYRKLRNVSGFLGTSFLLSILAGSMAFQVLMREDTNLSYMNLLSRIWQFIAGFLVSNYSNGKVSDERVSLMNSKNFMMIWLLIQLFVPVTNTIWIDRIICTFSAALFIFIRETSVIEHPCAVYIGGISYSIYLIHWPIITIYKYMEVTPSISLPAGILIIQGCILLSVVVEDLFKQVRSLTTTTARLTLVIFILYLSIAAVTLSAPRAIQRKENISLENYEEIILDTMRAFDNRQNLEMTKDELVQFNKRIYDFAHDFSRKERTNGTINHQVEGNGNLEIVVVGNSISRELYFGIWGRLKNKFKRLTLYFKGGMTPFHADKDGDHPTAFLGMLASFDRPIDILVVRHTYHRLRSHKEYIENDMKNEMEKFYGRISSMPIKNIVISLTEYESSFNHQQFIRTLETSDLKALEKFNFPLTKTENANLLLDKTIMSINCPKCHFVDTFRRLCDPTRDRCVAVDERGVANYNDGHHATLFGSFHIVDEFIVSLERAGIL</sequence>
<evidence type="ECO:0000259" key="3">
    <source>
        <dbReference type="Pfam" id="PF19040"/>
    </source>
</evidence>
<dbReference type="GO" id="GO:0016747">
    <property type="term" value="F:acyltransferase activity, transferring groups other than amino-acyl groups"/>
    <property type="evidence" value="ECO:0007669"/>
    <property type="project" value="InterPro"/>
</dbReference>
<evidence type="ECO:0000313" key="8">
    <source>
        <dbReference type="WBParaSite" id="BXY_0290200.1"/>
    </source>
</evidence>
<keyword evidence="1" id="KW-0812">Transmembrane</keyword>
<feature type="transmembrane region" description="Helical" evidence="1">
    <location>
        <begin position="118"/>
        <end position="137"/>
    </location>
</feature>
<dbReference type="Pfam" id="PF19040">
    <property type="entry name" value="SGNH"/>
    <property type="match status" value="1"/>
</dbReference>
<dbReference type="EMBL" id="CAJFDI010000003">
    <property type="protein sequence ID" value="CAD5219225.1"/>
    <property type="molecule type" value="Genomic_DNA"/>
</dbReference>
<feature type="transmembrane region" description="Helical" evidence="1">
    <location>
        <begin position="201"/>
        <end position="224"/>
    </location>
</feature>
<feature type="transmembrane region" description="Helical" evidence="1">
    <location>
        <begin position="33"/>
        <end position="52"/>
    </location>
</feature>
<keyword evidence="7" id="KW-1185">Reference proteome</keyword>